<dbReference type="AlphaFoldDB" id="A0A8J3LIZ2"/>
<accession>A0A8J3LIZ2</accession>
<comment type="caution">
    <text evidence="2">The sequence shown here is derived from an EMBL/GenBank/DDBJ whole genome shotgun (WGS) entry which is preliminary data.</text>
</comment>
<feature type="region of interest" description="Disordered" evidence="1">
    <location>
        <begin position="1"/>
        <end position="45"/>
    </location>
</feature>
<proteinExistence type="predicted"/>
<gene>
    <name evidence="2" type="ORF">Cme02nite_43580</name>
</gene>
<name>A0A8J3LIZ2_9ACTN</name>
<organism evidence="2 3">
    <name type="scientific">Catellatospora methionotrophica</name>
    <dbReference type="NCBI Taxonomy" id="121620"/>
    <lineage>
        <taxon>Bacteria</taxon>
        <taxon>Bacillati</taxon>
        <taxon>Actinomycetota</taxon>
        <taxon>Actinomycetes</taxon>
        <taxon>Micromonosporales</taxon>
        <taxon>Micromonosporaceae</taxon>
        <taxon>Catellatospora</taxon>
    </lineage>
</organism>
<keyword evidence="3" id="KW-1185">Reference proteome</keyword>
<evidence type="ECO:0000313" key="3">
    <source>
        <dbReference type="Proteomes" id="UP000660339"/>
    </source>
</evidence>
<reference evidence="2" key="1">
    <citation type="submission" date="2021-01" db="EMBL/GenBank/DDBJ databases">
        <title>Whole genome shotgun sequence of Catellatospora methionotrophica NBRC 14553.</title>
        <authorList>
            <person name="Komaki H."/>
            <person name="Tamura T."/>
        </authorList>
    </citation>
    <scope>NUCLEOTIDE SEQUENCE</scope>
    <source>
        <strain evidence="2">NBRC 14553</strain>
    </source>
</reference>
<sequence length="45" mass="4832">MSARTAHHAFDEGKCNAASLEGARSTSHPLSGGLTRRVRRGTIHM</sequence>
<evidence type="ECO:0000256" key="1">
    <source>
        <dbReference type="SAM" id="MobiDB-lite"/>
    </source>
</evidence>
<protein>
    <submittedName>
        <fullName evidence="2">Uncharacterized protein</fullName>
    </submittedName>
</protein>
<dbReference type="Proteomes" id="UP000660339">
    <property type="component" value="Unassembled WGS sequence"/>
</dbReference>
<dbReference type="EMBL" id="BONJ01000024">
    <property type="protein sequence ID" value="GIG16026.1"/>
    <property type="molecule type" value="Genomic_DNA"/>
</dbReference>
<feature type="compositionally biased region" description="Basic residues" evidence="1">
    <location>
        <begin position="36"/>
        <end position="45"/>
    </location>
</feature>
<evidence type="ECO:0000313" key="2">
    <source>
        <dbReference type="EMBL" id="GIG16026.1"/>
    </source>
</evidence>